<accession>A0A250DTT7</accession>
<protein>
    <submittedName>
        <fullName evidence="2">Uncharacterized protein</fullName>
    </submittedName>
</protein>
<dbReference type="RefSeq" id="WP_095747495.1">
    <property type="nucleotide sequence ID" value="NZ_CP023284.1"/>
</dbReference>
<sequence>MSRTFALMALALAGACPALADAPFTGKFSGTGRACSGGLYVRTKTIEWNSSFSICKPSRYEVLDNELDKKEDERIAFRLQSPSRQCLYPVIEVQRLSTYSWGVQGYQSMESYRNRALPDWGNSPLEERLILSCPMTRLD</sequence>
<evidence type="ECO:0000313" key="2">
    <source>
        <dbReference type="EMBL" id="ATA57662.1"/>
    </source>
</evidence>
<reference evidence="2 3" key="1">
    <citation type="submission" date="2017-09" db="EMBL/GenBank/DDBJ databases">
        <title>The diverse metabolic capabilities of V. boronicumulans make it an excellent choice for continued studies on novel biodegradation.</title>
        <authorList>
            <person name="Sun S."/>
        </authorList>
    </citation>
    <scope>NUCLEOTIDE SEQUENCE [LARGE SCALE GENOMIC DNA]</scope>
    <source>
        <strain evidence="2 3">J1</strain>
    </source>
</reference>
<dbReference type="EMBL" id="CP023284">
    <property type="protein sequence ID" value="ATA57662.1"/>
    <property type="molecule type" value="Genomic_DNA"/>
</dbReference>
<keyword evidence="1" id="KW-0732">Signal</keyword>
<dbReference type="Proteomes" id="UP000217154">
    <property type="component" value="Chromosome"/>
</dbReference>
<dbReference type="PROSITE" id="PS51257">
    <property type="entry name" value="PROKAR_LIPOPROTEIN"/>
    <property type="match status" value="1"/>
</dbReference>
<organism evidence="2 3">
    <name type="scientific">Variovorax boronicumulans</name>
    <dbReference type="NCBI Taxonomy" id="436515"/>
    <lineage>
        <taxon>Bacteria</taxon>
        <taxon>Pseudomonadati</taxon>
        <taxon>Pseudomonadota</taxon>
        <taxon>Betaproteobacteria</taxon>
        <taxon>Burkholderiales</taxon>
        <taxon>Comamonadaceae</taxon>
        <taxon>Variovorax</taxon>
    </lineage>
</organism>
<proteinExistence type="predicted"/>
<feature type="chain" id="PRO_5012942135" evidence="1">
    <location>
        <begin position="21"/>
        <end position="139"/>
    </location>
</feature>
<evidence type="ECO:0000313" key="3">
    <source>
        <dbReference type="Proteomes" id="UP000217154"/>
    </source>
</evidence>
<feature type="signal peptide" evidence="1">
    <location>
        <begin position="1"/>
        <end position="20"/>
    </location>
</feature>
<dbReference type="KEGG" id="vbo:CKY39_08625"/>
<evidence type="ECO:0000256" key="1">
    <source>
        <dbReference type="SAM" id="SignalP"/>
    </source>
</evidence>
<name>A0A250DTT7_9BURK</name>
<dbReference type="AlphaFoldDB" id="A0A250DTT7"/>
<gene>
    <name evidence="2" type="ORF">CKY39_08625</name>
</gene>